<dbReference type="Proteomes" id="UP001300261">
    <property type="component" value="Unassembled WGS sequence"/>
</dbReference>
<dbReference type="SUPFAM" id="SSF54427">
    <property type="entry name" value="NTF2-like"/>
    <property type="match status" value="1"/>
</dbReference>
<evidence type="ECO:0000313" key="2">
    <source>
        <dbReference type="Proteomes" id="UP001300261"/>
    </source>
</evidence>
<comment type="caution">
    <text evidence="1">The sequence shown here is derived from an EMBL/GenBank/DDBJ whole genome shotgun (WGS) entry which is preliminary data.</text>
</comment>
<keyword evidence="2" id="KW-1185">Reference proteome</keyword>
<dbReference type="Pfam" id="PF12893">
    <property type="entry name" value="Lumazine_bd_2"/>
    <property type="match status" value="1"/>
</dbReference>
<protein>
    <submittedName>
        <fullName evidence="1">Nuclear transport factor 2 family protein</fullName>
    </submittedName>
</protein>
<name>A0ABT3R3R4_9HYPH</name>
<dbReference type="EMBL" id="JAPEVI010000003">
    <property type="protein sequence ID" value="MCX2723797.1"/>
    <property type="molecule type" value="Genomic_DNA"/>
</dbReference>
<organism evidence="1 2">
    <name type="scientific">Roseibium salinum</name>
    <dbReference type="NCBI Taxonomy" id="1604349"/>
    <lineage>
        <taxon>Bacteria</taxon>
        <taxon>Pseudomonadati</taxon>
        <taxon>Pseudomonadota</taxon>
        <taxon>Alphaproteobacteria</taxon>
        <taxon>Hyphomicrobiales</taxon>
        <taxon>Stappiaceae</taxon>
        <taxon>Roseibium</taxon>
    </lineage>
</organism>
<gene>
    <name evidence="1" type="ORF">ON753_15700</name>
</gene>
<dbReference type="Gene3D" id="3.10.450.50">
    <property type="match status" value="1"/>
</dbReference>
<dbReference type="RefSeq" id="WP_265963559.1">
    <property type="nucleotide sequence ID" value="NZ_JAPEVI010000003.1"/>
</dbReference>
<evidence type="ECO:0000313" key="1">
    <source>
        <dbReference type="EMBL" id="MCX2723797.1"/>
    </source>
</evidence>
<accession>A0ABT3R3R4</accession>
<reference evidence="1 2" key="1">
    <citation type="journal article" date="2016" name="Int. J. Syst. Evol. Microbiol.">
        <title>Labrenzia salina sp. nov., isolated from the rhizosphere of the halophyte Arthrocnemum macrostachyum.</title>
        <authorList>
            <person name="Camacho M."/>
            <person name="Redondo-Gomez S."/>
            <person name="Rodriguez-Llorente I."/>
            <person name="Rohde M."/>
            <person name="Sproer C."/>
            <person name="Schumann P."/>
            <person name="Klenk H.P."/>
            <person name="Montero-Calasanz M.D.C."/>
        </authorList>
    </citation>
    <scope>NUCLEOTIDE SEQUENCE [LARGE SCALE GENOMIC DNA]</scope>
    <source>
        <strain evidence="1 2">DSM 29163</strain>
    </source>
</reference>
<sequence>MSDALNALQGVLSDYFDALHHCDTALLQEVFHPRAVYATADETPPLHRTMEDYVPVVAARQSPASRGEQRKDAIDEIQLAGENTAFARVRCSIGDKDFVDFLTFVREDGRWQIMSKVFHIKPSRSA</sequence>
<dbReference type="InterPro" id="IPR032710">
    <property type="entry name" value="NTF2-like_dom_sf"/>
</dbReference>
<proteinExistence type="predicted"/>
<dbReference type="InterPro" id="IPR039437">
    <property type="entry name" value="FrzH/put_lumazine-bd"/>
</dbReference>